<keyword evidence="11" id="KW-1185">Reference proteome</keyword>
<gene>
    <name evidence="10" type="ORF">SAMN05192539_10824</name>
</gene>
<dbReference type="SMART" id="SM00382">
    <property type="entry name" value="AAA"/>
    <property type="match status" value="1"/>
</dbReference>
<dbReference type="PROSITE" id="PS00211">
    <property type="entry name" value="ABC_TRANSPORTER_1"/>
    <property type="match status" value="1"/>
</dbReference>
<dbReference type="Proteomes" id="UP000198866">
    <property type="component" value="Unassembled WGS sequence"/>
</dbReference>
<dbReference type="InterPro" id="IPR050388">
    <property type="entry name" value="ABC_Ni/Peptide_Import"/>
</dbReference>
<dbReference type="InterPro" id="IPR017871">
    <property type="entry name" value="ABC_transporter-like_CS"/>
</dbReference>
<dbReference type="AlphaFoldDB" id="A0A1H7ELW5"/>
<dbReference type="PANTHER" id="PTHR43297">
    <property type="entry name" value="OLIGOPEPTIDE TRANSPORT ATP-BINDING PROTEIN APPD"/>
    <property type="match status" value="1"/>
</dbReference>
<comment type="subcellular location">
    <subcellularLocation>
        <location evidence="1">Cell inner membrane</location>
        <topology evidence="1">Peripheral membrane protein</topology>
    </subcellularLocation>
</comment>
<dbReference type="GO" id="GO:0055085">
    <property type="term" value="P:transmembrane transport"/>
    <property type="evidence" value="ECO:0007669"/>
    <property type="project" value="UniProtKB-ARBA"/>
</dbReference>
<proteinExistence type="inferred from homology"/>
<keyword evidence="7 10" id="KW-0067">ATP-binding</keyword>
<evidence type="ECO:0000256" key="1">
    <source>
        <dbReference type="ARBA" id="ARBA00004417"/>
    </source>
</evidence>
<keyword evidence="5" id="KW-0997">Cell inner membrane</keyword>
<evidence type="ECO:0000256" key="3">
    <source>
        <dbReference type="ARBA" id="ARBA00022448"/>
    </source>
</evidence>
<evidence type="ECO:0000256" key="8">
    <source>
        <dbReference type="ARBA" id="ARBA00023136"/>
    </source>
</evidence>
<dbReference type="GO" id="GO:0015833">
    <property type="term" value="P:peptide transport"/>
    <property type="evidence" value="ECO:0007669"/>
    <property type="project" value="InterPro"/>
</dbReference>
<dbReference type="PROSITE" id="PS50893">
    <property type="entry name" value="ABC_TRANSPORTER_2"/>
    <property type="match status" value="1"/>
</dbReference>
<dbReference type="InterPro" id="IPR003593">
    <property type="entry name" value="AAA+_ATPase"/>
</dbReference>
<dbReference type="Pfam" id="PF00005">
    <property type="entry name" value="ABC_tran"/>
    <property type="match status" value="1"/>
</dbReference>
<keyword evidence="4" id="KW-1003">Cell membrane</keyword>
<organism evidence="10 11">
    <name type="scientific">Paraburkholderia diazotrophica</name>
    <dbReference type="NCBI Taxonomy" id="667676"/>
    <lineage>
        <taxon>Bacteria</taxon>
        <taxon>Pseudomonadati</taxon>
        <taxon>Pseudomonadota</taxon>
        <taxon>Betaproteobacteria</taxon>
        <taxon>Burkholderiales</taxon>
        <taxon>Burkholderiaceae</taxon>
        <taxon>Paraburkholderia</taxon>
    </lineage>
</organism>
<keyword evidence="8" id="KW-0472">Membrane</keyword>
<accession>A0A1H7ELW5</accession>
<dbReference type="InterPro" id="IPR003439">
    <property type="entry name" value="ABC_transporter-like_ATP-bd"/>
</dbReference>
<evidence type="ECO:0000256" key="6">
    <source>
        <dbReference type="ARBA" id="ARBA00022741"/>
    </source>
</evidence>
<sequence>MSELVLHNLAAVDSKDNLSRAGDMTMASDDVLHVDGLSTHFVYKRRIAKVIRDVSFTLKKGKTLALVGESGSGKSVTSLSIMGLLKAPGRVVDGRILYRASDGSIIDLARANNRAMRKIRGKEISMIFQEPMSSLNPLLTVGEQIAEMVRLHLPTNKADARKRAIELLRLVEIPGAERRVDDYPHHMSGGMRQRVMIAMALACEPSLLIADEPTTALDVTVQAQILDLMRRLQREIGMSILFITHDMGVVAEIADEVAVMYAGVAVEQAPVRSLFERPNHPYTLGLLASIPEANQERDEQGRRRRLTAIPGSVPSLYNLSPGCPFQTRCGLAEVKCGEPVKLESCGPAHLSRCWKTREQA</sequence>
<dbReference type="NCBIfam" id="TIGR01727">
    <property type="entry name" value="oligo_HPY"/>
    <property type="match status" value="1"/>
</dbReference>
<dbReference type="EMBL" id="FNYE01000082">
    <property type="protein sequence ID" value="SEK14057.1"/>
    <property type="molecule type" value="Genomic_DNA"/>
</dbReference>
<keyword evidence="3" id="KW-0813">Transport</keyword>
<evidence type="ECO:0000256" key="4">
    <source>
        <dbReference type="ARBA" id="ARBA00022475"/>
    </source>
</evidence>
<evidence type="ECO:0000259" key="9">
    <source>
        <dbReference type="PROSITE" id="PS50893"/>
    </source>
</evidence>
<name>A0A1H7ELW5_9BURK</name>
<dbReference type="InterPro" id="IPR013563">
    <property type="entry name" value="Oligopep_ABC_C"/>
</dbReference>
<dbReference type="Pfam" id="PF08352">
    <property type="entry name" value="oligo_HPY"/>
    <property type="match status" value="1"/>
</dbReference>
<evidence type="ECO:0000313" key="11">
    <source>
        <dbReference type="Proteomes" id="UP000198866"/>
    </source>
</evidence>
<dbReference type="InterPro" id="IPR027417">
    <property type="entry name" value="P-loop_NTPase"/>
</dbReference>
<dbReference type="STRING" id="667676.SAMN05192539_10824"/>
<dbReference type="Gene3D" id="3.40.50.300">
    <property type="entry name" value="P-loop containing nucleotide triphosphate hydrolases"/>
    <property type="match status" value="1"/>
</dbReference>
<evidence type="ECO:0000256" key="2">
    <source>
        <dbReference type="ARBA" id="ARBA00005417"/>
    </source>
</evidence>
<evidence type="ECO:0000256" key="5">
    <source>
        <dbReference type="ARBA" id="ARBA00022519"/>
    </source>
</evidence>
<dbReference type="GO" id="GO:0005524">
    <property type="term" value="F:ATP binding"/>
    <property type="evidence" value="ECO:0007669"/>
    <property type="project" value="UniProtKB-KW"/>
</dbReference>
<dbReference type="CDD" id="cd03257">
    <property type="entry name" value="ABC_NikE_OppD_transporters"/>
    <property type="match status" value="1"/>
</dbReference>
<keyword evidence="6" id="KW-0547">Nucleotide-binding</keyword>
<comment type="similarity">
    <text evidence="2">Belongs to the ABC transporter superfamily.</text>
</comment>
<dbReference type="FunFam" id="3.40.50.300:FF:000016">
    <property type="entry name" value="Oligopeptide ABC transporter ATP-binding component"/>
    <property type="match status" value="1"/>
</dbReference>
<dbReference type="PANTHER" id="PTHR43297:SF2">
    <property type="entry name" value="DIPEPTIDE TRANSPORT ATP-BINDING PROTEIN DPPD"/>
    <property type="match status" value="1"/>
</dbReference>
<dbReference type="GO" id="GO:0005886">
    <property type="term" value="C:plasma membrane"/>
    <property type="evidence" value="ECO:0007669"/>
    <property type="project" value="UniProtKB-SubCell"/>
</dbReference>
<dbReference type="GO" id="GO:0016887">
    <property type="term" value="F:ATP hydrolysis activity"/>
    <property type="evidence" value="ECO:0007669"/>
    <property type="project" value="InterPro"/>
</dbReference>
<evidence type="ECO:0000313" key="10">
    <source>
        <dbReference type="EMBL" id="SEK14057.1"/>
    </source>
</evidence>
<feature type="domain" description="ABC transporter" evidence="9">
    <location>
        <begin position="32"/>
        <end position="287"/>
    </location>
</feature>
<evidence type="ECO:0000256" key="7">
    <source>
        <dbReference type="ARBA" id="ARBA00022840"/>
    </source>
</evidence>
<protein>
    <submittedName>
        <fullName evidence="10">Peptide/nickel transport system ATP-binding protein</fullName>
    </submittedName>
</protein>
<dbReference type="SUPFAM" id="SSF52540">
    <property type="entry name" value="P-loop containing nucleoside triphosphate hydrolases"/>
    <property type="match status" value="1"/>
</dbReference>
<reference evidence="11" key="1">
    <citation type="submission" date="2016-10" db="EMBL/GenBank/DDBJ databases">
        <authorList>
            <person name="Varghese N."/>
            <person name="Submissions S."/>
        </authorList>
    </citation>
    <scope>NUCLEOTIDE SEQUENCE [LARGE SCALE GENOMIC DNA]</scope>
    <source>
        <strain evidence="11">LMG 26031</strain>
    </source>
</reference>